<reference evidence="3 4" key="1">
    <citation type="submission" date="2015-12" db="EMBL/GenBank/DDBJ databases">
        <authorList>
            <person name="Shamseldin A."/>
            <person name="Moawad H."/>
            <person name="Abd El-Rahim W.M."/>
            <person name="Sadowsky M.J."/>
        </authorList>
    </citation>
    <scope>NUCLEOTIDE SEQUENCE [LARGE SCALE GENOMIC DNA]</scope>
    <source>
        <strain evidence="3 4">SJ5A-1</strain>
    </source>
</reference>
<keyword evidence="1" id="KW-0732">Signal</keyword>
<feature type="domain" description="DUF6647" evidence="2">
    <location>
        <begin position="9"/>
        <end position="177"/>
    </location>
</feature>
<keyword evidence="4" id="KW-1185">Reference proteome</keyword>
<evidence type="ECO:0000313" key="4">
    <source>
        <dbReference type="Proteomes" id="UP000054396"/>
    </source>
</evidence>
<gene>
    <name evidence="3" type="ORF">AVJ23_02140</name>
</gene>
<sequence>MRLFPRLGGPILCALMLLTQPARAADPDPLAWRSAPDMAALVGLLEGWLDAQPGALPRRTTPPEIRLIGAPRAASMHSALFASHQGRLRGLYDPQAQTVYLVHPWSARDPFDVGVLLHELVHHRQNGAGHWYCPGAQELPAYRLQQRWLQGMGLEPDVNWIAVVLEAGCTPRDIHPD</sequence>
<organism evidence="3 4">
    <name type="scientific">Pseudoponticoccus marisrubri</name>
    <dbReference type="NCBI Taxonomy" id="1685382"/>
    <lineage>
        <taxon>Bacteria</taxon>
        <taxon>Pseudomonadati</taxon>
        <taxon>Pseudomonadota</taxon>
        <taxon>Alphaproteobacteria</taxon>
        <taxon>Rhodobacterales</taxon>
        <taxon>Roseobacteraceae</taxon>
        <taxon>Pseudoponticoccus</taxon>
    </lineage>
</organism>
<evidence type="ECO:0000259" key="2">
    <source>
        <dbReference type="Pfam" id="PF20352"/>
    </source>
</evidence>
<dbReference type="InterPro" id="IPR046589">
    <property type="entry name" value="DUF6647"/>
</dbReference>
<dbReference type="STRING" id="1685382.AVJ23_02140"/>
<comment type="caution">
    <text evidence="3">The sequence shown here is derived from an EMBL/GenBank/DDBJ whole genome shotgun (WGS) entry which is preliminary data.</text>
</comment>
<dbReference type="OrthoDB" id="7851356at2"/>
<evidence type="ECO:0000313" key="3">
    <source>
        <dbReference type="EMBL" id="KUF12549.1"/>
    </source>
</evidence>
<proteinExistence type="predicted"/>
<feature type="signal peptide" evidence="1">
    <location>
        <begin position="1"/>
        <end position="24"/>
    </location>
</feature>
<feature type="chain" id="PRO_5006936535" description="DUF6647 domain-containing protein" evidence="1">
    <location>
        <begin position="25"/>
        <end position="177"/>
    </location>
</feature>
<dbReference type="Proteomes" id="UP000054396">
    <property type="component" value="Unassembled WGS sequence"/>
</dbReference>
<dbReference type="RefSeq" id="WP_058860493.1">
    <property type="nucleotide sequence ID" value="NZ_LPXO01000001.1"/>
</dbReference>
<dbReference type="AlphaFoldDB" id="A0A0W7WPP0"/>
<dbReference type="Pfam" id="PF20352">
    <property type="entry name" value="DUF6647"/>
    <property type="match status" value="1"/>
</dbReference>
<dbReference type="EMBL" id="LPXO01000001">
    <property type="protein sequence ID" value="KUF12549.1"/>
    <property type="molecule type" value="Genomic_DNA"/>
</dbReference>
<accession>A0A0W7WPP0</accession>
<name>A0A0W7WPP0_9RHOB</name>
<protein>
    <recommendedName>
        <fullName evidence="2">DUF6647 domain-containing protein</fullName>
    </recommendedName>
</protein>
<evidence type="ECO:0000256" key="1">
    <source>
        <dbReference type="SAM" id="SignalP"/>
    </source>
</evidence>